<accession>A0ABD1ZA68</accession>
<protein>
    <submittedName>
        <fullName evidence="1">Uncharacterized protein</fullName>
    </submittedName>
</protein>
<sequence length="72" mass="8212">MLRGIVDIVCKGGYHQELILSASKEFVDHYIDLHCPVILRSEAVQLHQTSDEAGFSETQWVTKRRRTQVQSG</sequence>
<keyword evidence="2" id="KW-1185">Reference proteome</keyword>
<gene>
    <name evidence="1" type="ORF">R1flu_011962</name>
</gene>
<name>A0ABD1ZA68_9MARC</name>
<dbReference type="AlphaFoldDB" id="A0ABD1ZA68"/>
<proteinExistence type="predicted"/>
<organism evidence="1 2">
    <name type="scientific">Riccia fluitans</name>
    <dbReference type="NCBI Taxonomy" id="41844"/>
    <lineage>
        <taxon>Eukaryota</taxon>
        <taxon>Viridiplantae</taxon>
        <taxon>Streptophyta</taxon>
        <taxon>Embryophyta</taxon>
        <taxon>Marchantiophyta</taxon>
        <taxon>Marchantiopsida</taxon>
        <taxon>Marchantiidae</taxon>
        <taxon>Marchantiales</taxon>
        <taxon>Ricciaceae</taxon>
        <taxon>Riccia</taxon>
    </lineage>
</organism>
<reference evidence="1 2" key="1">
    <citation type="submission" date="2024-09" db="EMBL/GenBank/DDBJ databases">
        <title>Chromosome-scale assembly of Riccia fluitans.</title>
        <authorList>
            <person name="Paukszto L."/>
            <person name="Sawicki J."/>
            <person name="Karawczyk K."/>
            <person name="Piernik-Szablinska J."/>
            <person name="Szczecinska M."/>
            <person name="Mazdziarz M."/>
        </authorList>
    </citation>
    <scope>NUCLEOTIDE SEQUENCE [LARGE SCALE GENOMIC DNA]</scope>
    <source>
        <strain evidence="1">Rf_01</strain>
        <tissue evidence="1">Aerial parts of the thallus</tissue>
    </source>
</reference>
<comment type="caution">
    <text evidence="1">The sequence shown here is derived from an EMBL/GenBank/DDBJ whole genome shotgun (WGS) entry which is preliminary data.</text>
</comment>
<dbReference type="Proteomes" id="UP001605036">
    <property type="component" value="Unassembled WGS sequence"/>
</dbReference>
<dbReference type="EMBL" id="JBHFFA010000002">
    <property type="protein sequence ID" value="KAL2644375.1"/>
    <property type="molecule type" value="Genomic_DNA"/>
</dbReference>
<evidence type="ECO:0000313" key="1">
    <source>
        <dbReference type="EMBL" id="KAL2644375.1"/>
    </source>
</evidence>
<evidence type="ECO:0000313" key="2">
    <source>
        <dbReference type="Proteomes" id="UP001605036"/>
    </source>
</evidence>